<dbReference type="OrthoDB" id="3698585at2"/>
<proteinExistence type="predicted"/>
<dbReference type="AlphaFoldDB" id="A0A4R2JIS2"/>
<keyword evidence="2" id="KW-1185">Reference proteome</keyword>
<dbReference type="InterPro" id="IPR039452">
    <property type="entry name" value="DUF5403"/>
</dbReference>
<evidence type="ECO:0000313" key="2">
    <source>
        <dbReference type="Proteomes" id="UP000295680"/>
    </source>
</evidence>
<dbReference type="EMBL" id="SLWS01000006">
    <property type="protein sequence ID" value="TCO56906.1"/>
    <property type="molecule type" value="Genomic_DNA"/>
</dbReference>
<comment type="caution">
    <text evidence="1">The sequence shown here is derived from an EMBL/GenBank/DDBJ whole genome shotgun (WGS) entry which is preliminary data.</text>
</comment>
<organism evidence="1 2">
    <name type="scientific">Actinocrispum wychmicini</name>
    <dbReference type="NCBI Taxonomy" id="1213861"/>
    <lineage>
        <taxon>Bacteria</taxon>
        <taxon>Bacillati</taxon>
        <taxon>Actinomycetota</taxon>
        <taxon>Actinomycetes</taxon>
        <taxon>Pseudonocardiales</taxon>
        <taxon>Pseudonocardiaceae</taxon>
        <taxon>Actinocrispum</taxon>
    </lineage>
</organism>
<evidence type="ECO:0000313" key="1">
    <source>
        <dbReference type="EMBL" id="TCO56906.1"/>
    </source>
</evidence>
<dbReference type="Pfam" id="PF17395">
    <property type="entry name" value="DUF5403"/>
    <property type="match status" value="1"/>
</dbReference>
<name>A0A4R2JIS2_9PSEU</name>
<accession>A0A4R2JIS2</accession>
<dbReference type="Proteomes" id="UP000295680">
    <property type="component" value="Unassembled WGS sequence"/>
</dbReference>
<reference evidence="1 2" key="1">
    <citation type="submission" date="2019-03" db="EMBL/GenBank/DDBJ databases">
        <title>Genomic Encyclopedia of Type Strains, Phase IV (KMG-IV): sequencing the most valuable type-strain genomes for metagenomic binning, comparative biology and taxonomic classification.</title>
        <authorList>
            <person name="Goeker M."/>
        </authorList>
    </citation>
    <scope>NUCLEOTIDE SEQUENCE [LARGE SCALE GENOMIC DNA]</scope>
    <source>
        <strain evidence="1 2">DSM 45934</strain>
    </source>
</reference>
<protein>
    <submittedName>
        <fullName evidence="1">Uncharacterized protein</fullName>
    </submittedName>
</protein>
<sequence>MAERRYSNRTINSIIAHLDGVTDAVHHRGTIIRVRAEALLETHRDSGHAEIDITRHQVDTLVSLVDEAALSIEFGHIHNKTGRYVHGLYIITRAAH</sequence>
<dbReference type="RefSeq" id="WP_132120540.1">
    <property type="nucleotide sequence ID" value="NZ_SLWS01000006.1"/>
</dbReference>
<gene>
    <name evidence="1" type="ORF">EV192_106381</name>
</gene>